<feature type="non-terminal residue" evidence="1">
    <location>
        <position position="21"/>
    </location>
</feature>
<evidence type="ECO:0000313" key="1">
    <source>
        <dbReference type="EMBL" id="CAF1446370.1"/>
    </source>
</evidence>
<proteinExistence type="predicted"/>
<evidence type="ECO:0000313" key="3">
    <source>
        <dbReference type="Proteomes" id="UP000663829"/>
    </source>
</evidence>
<gene>
    <name evidence="1" type="ORF">GPM918_LOCUS34561</name>
    <name evidence="2" type="ORF">SRO942_LOCUS35263</name>
</gene>
<reference evidence="1" key="1">
    <citation type="submission" date="2021-02" db="EMBL/GenBank/DDBJ databases">
        <authorList>
            <person name="Nowell W R."/>
        </authorList>
    </citation>
    <scope>NUCLEOTIDE SEQUENCE</scope>
</reference>
<name>A0A815PA62_9BILA</name>
<dbReference type="Proteomes" id="UP000663829">
    <property type="component" value="Unassembled WGS sequence"/>
</dbReference>
<dbReference type="EMBL" id="CAJNOQ010019259">
    <property type="protein sequence ID" value="CAF1446370.1"/>
    <property type="molecule type" value="Genomic_DNA"/>
</dbReference>
<comment type="caution">
    <text evidence="1">The sequence shown here is derived from an EMBL/GenBank/DDBJ whole genome shotgun (WGS) entry which is preliminary data.</text>
</comment>
<dbReference type="AlphaFoldDB" id="A0A815PA62"/>
<keyword evidence="3" id="KW-1185">Reference proteome</keyword>
<protein>
    <submittedName>
        <fullName evidence="1">Uncharacterized protein</fullName>
    </submittedName>
</protein>
<dbReference type="EMBL" id="CAJOBC010084705">
    <property type="protein sequence ID" value="CAF4320941.1"/>
    <property type="molecule type" value="Genomic_DNA"/>
</dbReference>
<sequence length="21" mass="2564">MEGMVVSKRYGRYEDMQAVWK</sequence>
<dbReference type="Proteomes" id="UP000681722">
    <property type="component" value="Unassembled WGS sequence"/>
</dbReference>
<organism evidence="1 3">
    <name type="scientific">Didymodactylos carnosus</name>
    <dbReference type="NCBI Taxonomy" id="1234261"/>
    <lineage>
        <taxon>Eukaryota</taxon>
        <taxon>Metazoa</taxon>
        <taxon>Spiralia</taxon>
        <taxon>Gnathifera</taxon>
        <taxon>Rotifera</taxon>
        <taxon>Eurotatoria</taxon>
        <taxon>Bdelloidea</taxon>
        <taxon>Philodinida</taxon>
        <taxon>Philodinidae</taxon>
        <taxon>Didymodactylos</taxon>
    </lineage>
</organism>
<evidence type="ECO:0000313" key="2">
    <source>
        <dbReference type="EMBL" id="CAF4320941.1"/>
    </source>
</evidence>
<accession>A0A815PA62</accession>